<dbReference type="AlphaFoldDB" id="T1BJH6"/>
<comment type="caution">
    <text evidence="1">The sequence shown here is derived from an EMBL/GenBank/DDBJ whole genome shotgun (WGS) entry which is preliminary data.</text>
</comment>
<evidence type="ECO:0000313" key="1">
    <source>
        <dbReference type="EMBL" id="EQD73116.1"/>
    </source>
</evidence>
<sequence length="194" mass="20598">MPLPADLPVVDHHCHLSPHGEGIEAARRFARAGGTHLFLATQNYAGRPPTTVADYRTQFETTEALAARVRADAGVIVYPVIAPYPVDLVTVAPTLGLAAALGLHTAALDLAGRWVREGRAVALGEVGLPHFDVPTDVRAACDRAFDHALRVAHDVGCPAVVHSADLDAAGYADLAERARRAGLSPDRVVKHYAR</sequence>
<dbReference type="PANTHER" id="PTHR42206">
    <property type="entry name" value="METAL-DEPENDENT HYDROLASE-RELATED"/>
    <property type="match status" value="1"/>
</dbReference>
<dbReference type="SUPFAM" id="SSF51556">
    <property type="entry name" value="Metallo-dependent hydrolases"/>
    <property type="match status" value="1"/>
</dbReference>
<dbReference type="InterPro" id="IPR001130">
    <property type="entry name" value="TatD-like"/>
</dbReference>
<dbReference type="GO" id="GO:0016788">
    <property type="term" value="F:hydrolase activity, acting on ester bonds"/>
    <property type="evidence" value="ECO:0007669"/>
    <property type="project" value="InterPro"/>
</dbReference>
<accession>T1BJH6</accession>
<gene>
    <name evidence="1" type="ORF">B1B_03384</name>
</gene>
<dbReference type="InterPro" id="IPR032466">
    <property type="entry name" value="Metal_Hydrolase"/>
</dbReference>
<dbReference type="Gene3D" id="3.20.20.140">
    <property type="entry name" value="Metal-dependent hydrolases"/>
    <property type="match status" value="1"/>
</dbReference>
<name>T1BJH6_9ZZZZ</name>
<feature type="non-terminal residue" evidence="1">
    <location>
        <position position="194"/>
    </location>
</feature>
<dbReference type="InterPro" id="IPR011589">
    <property type="entry name" value="UCP004961"/>
</dbReference>
<dbReference type="PANTHER" id="PTHR42206:SF1">
    <property type="entry name" value="METAL-DEPENDENT HYDROLASE"/>
    <property type="match status" value="1"/>
</dbReference>
<dbReference type="Pfam" id="PF01026">
    <property type="entry name" value="TatD_DNase"/>
    <property type="match status" value="1"/>
</dbReference>
<reference evidence="1" key="1">
    <citation type="submission" date="2013-08" db="EMBL/GenBank/DDBJ databases">
        <authorList>
            <person name="Mendez C."/>
            <person name="Richter M."/>
            <person name="Ferrer M."/>
            <person name="Sanchez J."/>
        </authorList>
    </citation>
    <scope>NUCLEOTIDE SEQUENCE</scope>
</reference>
<reference evidence="1" key="2">
    <citation type="journal article" date="2014" name="ISME J.">
        <title>Microbial stratification in low pH oxic and suboxic macroscopic growths along an acid mine drainage.</title>
        <authorList>
            <person name="Mendez-Garcia C."/>
            <person name="Mesa V."/>
            <person name="Sprenger R.R."/>
            <person name="Richter M."/>
            <person name="Diez M.S."/>
            <person name="Solano J."/>
            <person name="Bargiela R."/>
            <person name="Golyshina O.V."/>
            <person name="Manteca A."/>
            <person name="Ramos J.L."/>
            <person name="Gallego J.R."/>
            <person name="Llorente I."/>
            <person name="Martins Dos Santos V.A."/>
            <person name="Jensen O.N."/>
            <person name="Pelaez A.I."/>
            <person name="Sanchez J."/>
            <person name="Ferrer M."/>
        </authorList>
    </citation>
    <scope>NUCLEOTIDE SEQUENCE</scope>
</reference>
<dbReference type="EMBL" id="AUZY01002081">
    <property type="protein sequence ID" value="EQD73116.1"/>
    <property type="molecule type" value="Genomic_DNA"/>
</dbReference>
<organism evidence="1">
    <name type="scientific">mine drainage metagenome</name>
    <dbReference type="NCBI Taxonomy" id="410659"/>
    <lineage>
        <taxon>unclassified sequences</taxon>
        <taxon>metagenomes</taxon>
        <taxon>ecological metagenomes</taxon>
    </lineage>
</organism>
<proteinExistence type="predicted"/>
<protein>
    <submittedName>
        <fullName evidence="1">TatD-related deoxyribonuclease</fullName>
    </submittedName>
</protein>